<dbReference type="FunFam" id="1.20.1250.20:FF:000218">
    <property type="entry name" value="facilitated trehalose transporter Tret1"/>
    <property type="match status" value="1"/>
</dbReference>
<feature type="transmembrane region" description="Helical" evidence="10">
    <location>
        <begin position="254"/>
        <end position="275"/>
    </location>
</feature>
<dbReference type="SUPFAM" id="SSF103473">
    <property type="entry name" value="MFS general substrate transporter"/>
    <property type="match status" value="1"/>
</dbReference>
<evidence type="ECO:0000256" key="5">
    <source>
        <dbReference type="ARBA" id="ARBA00022597"/>
    </source>
</evidence>
<evidence type="ECO:0000256" key="4">
    <source>
        <dbReference type="ARBA" id="ARBA00022475"/>
    </source>
</evidence>
<feature type="transmembrane region" description="Helical" evidence="10">
    <location>
        <begin position="316"/>
        <end position="340"/>
    </location>
</feature>
<evidence type="ECO:0000256" key="7">
    <source>
        <dbReference type="ARBA" id="ARBA00022989"/>
    </source>
</evidence>
<feature type="transmembrane region" description="Helical" evidence="10">
    <location>
        <begin position="216"/>
        <end position="242"/>
    </location>
</feature>
<evidence type="ECO:0000313" key="13">
    <source>
        <dbReference type="Proteomes" id="UP001279734"/>
    </source>
</evidence>
<dbReference type="InterPro" id="IPR044775">
    <property type="entry name" value="MFS_ERD6/Tret1-like"/>
</dbReference>
<keyword evidence="3 9" id="KW-0813">Transport</keyword>
<feature type="transmembrane region" description="Helical" evidence="10">
    <location>
        <begin position="52"/>
        <end position="70"/>
    </location>
</feature>
<feature type="transmembrane region" description="Helical" evidence="10">
    <location>
        <begin position="138"/>
        <end position="156"/>
    </location>
</feature>
<keyword evidence="4" id="KW-1003">Cell membrane</keyword>
<evidence type="ECO:0000256" key="8">
    <source>
        <dbReference type="ARBA" id="ARBA00023136"/>
    </source>
</evidence>
<feature type="transmembrane region" description="Helical" evidence="10">
    <location>
        <begin position="352"/>
        <end position="372"/>
    </location>
</feature>
<comment type="caution">
    <text evidence="12">The sequence shown here is derived from an EMBL/GenBank/DDBJ whole genome shotgun (WGS) entry which is preliminary data.</text>
</comment>
<dbReference type="InterPro" id="IPR003663">
    <property type="entry name" value="Sugar/inositol_transpt"/>
</dbReference>
<dbReference type="InterPro" id="IPR005828">
    <property type="entry name" value="MFS_sugar_transport-like"/>
</dbReference>
<gene>
    <name evidence="12" type="ORF">Nepgr_015016</name>
</gene>
<dbReference type="PROSITE" id="PS00217">
    <property type="entry name" value="SUGAR_TRANSPORT_2"/>
    <property type="match status" value="1"/>
</dbReference>
<reference evidence="12" key="1">
    <citation type="submission" date="2023-05" db="EMBL/GenBank/DDBJ databases">
        <title>Nepenthes gracilis genome sequencing.</title>
        <authorList>
            <person name="Fukushima K."/>
        </authorList>
    </citation>
    <scope>NUCLEOTIDE SEQUENCE</scope>
    <source>
        <strain evidence="12">SING2019-196</strain>
    </source>
</reference>
<dbReference type="PRINTS" id="PR00171">
    <property type="entry name" value="SUGRTRNSPORT"/>
</dbReference>
<dbReference type="InterPro" id="IPR005829">
    <property type="entry name" value="Sugar_transporter_CS"/>
</dbReference>
<name>A0AAD3SKB6_NEPGR</name>
<dbReference type="AlphaFoldDB" id="A0AAD3SKB6"/>
<organism evidence="12 13">
    <name type="scientific">Nepenthes gracilis</name>
    <name type="common">Slender pitcher plant</name>
    <dbReference type="NCBI Taxonomy" id="150966"/>
    <lineage>
        <taxon>Eukaryota</taxon>
        <taxon>Viridiplantae</taxon>
        <taxon>Streptophyta</taxon>
        <taxon>Embryophyta</taxon>
        <taxon>Tracheophyta</taxon>
        <taxon>Spermatophyta</taxon>
        <taxon>Magnoliopsida</taxon>
        <taxon>eudicotyledons</taxon>
        <taxon>Gunneridae</taxon>
        <taxon>Pentapetalae</taxon>
        <taxon>Caryophyllales</taxon>
        <taxon>Nepenthaceae</taxon>
        <taxon>Nepenthes</taxon>
    </lineage>
</organism>
<dbReference type="CDD" id="cd17358">
    <property type="entry name" value="MFS_GLUT6_8_Class3_like"/>
    <property type="match status" value="1"/>
</dbReference>
<sequence>MVGYSSPAESGIVDDLHLSTAEYSLFGSLLTIGGAIGAIVSGRLADYLGRRLTLGVTDLFAIIGWLSIAVSQTAWSLDLGRLLLGISLGLTAYVVPVYVAEITPKDRRGQFVVFHMFMIVTGISVAFLLGVILSWRLLAVVGIIPSLVQLIGVFMIPESPRWLAKIGKSDEFEAALQRLRGVNVDITEEAAEIKEYTDSLKQISEVNILQLFQRKYAYVLTVGVGLFALSQLMGTNGILYYASSVFESAGFSGHVGSIALAVIQIPAVFVPVVCMDKFGRRVLLMVSAAGLCFGCFLAGLAYVFEDFGLLKGVSPYMVLIGVLIYAFMYPVGMGATIFLIIAEIYPLNIKGLAGSMATLAGWLCSWFVAYTFNFSMEWSSGRDVFYISGHLCFHIAVYCGFGTGNERADTRRNTGINQPYLAKERGRMTSRYFSFPAVK</sequence>
<comment type="subcellular location">
    <subcellularLocation>
        <location evidence="1">Cell membrane</location>
        <topology evidence="1">Multi-pass membrane protein</topology>
    </subcellularLocation>
</comment>
<feature type="domain" description="Major facilitator superfamily (MFS) profile" evidence="11">
    <location>
        <begin position="1"/>
        <end position="407"/>
    </location>
</feature>
<dbReference type="InterPro" id="IPR050549">
    <property type="entry name" value="MFS_Trehalose_Transporter"/>
</dbReference>
<evidence type="ECO:0000256" key="1">
    <source>
        <dbReference type="ARBA" id="ARBA00004651"/>
    </source>
</evidence>
<protein>
    <recommendedName>
        <fullName evidence="11">Major facilitator superfamily (MFS) profile domain-containing protein</fullName>
    </recommendedName>
</protein>
<evidence type="ECO:0000256" key="3">
    <source>
        <dbReference type="ARBA" id="ARBA00022448"/>
    </source>
</evidence>
<dbReference type="PROSITE" id="PS00216">
    <property type="entry name" value="SUGAR_TRANSPORT_1"/>
    <property type="match status" value="1"/>
</dbReference>
<keyword evidence="13" id="KW-1185">Reference proteome</keyword>
<feature type="transmembrane region" description="Helical" evidence="10">
    <location>
        <begin position="112"/>
        <end position="132"/>
    </location>
</feature>
<keyword evidence="7 10" id="KW-1133">Transmembrane helix</keyword>
<evidence type="ECO:0000256" key="9">
    <source>
        <dbReference type="RuleBase" id="RU003346"/>
    </source>
</evidence>
<keyword evidence="8 10" id="KW-0472">Membrane</keyword>
<evidence type="ECO:0000256" key="10">
    <source>
        <dbReference type="SAM" id="Phobius"/>
    </source>
</evidence>
<dbReference type="NCBIfam" id="TIGR00879">
    <property type="entry name" value="SP"/>
    <property type="match status" value="1"/>
</dbReference>
<proteinExistence type="inferred from homology"/>
<keyword evidence="6 10" id="KW-0812">Transmembrane</keyword>
<dbReference type="GO" id="GO:0051119">
    <property type="term" value="F:sugar transmembrane transporter activity"/>
    <property type="evidence" value="ECO:0007669"/>
    <property type="project" value="InterPro"/>
</dbReference>
<dbReference type="GO" id="GO:0005886">
    <property type="term" value="C:plasma membrane"/>
    <property type="evidence" value="ECO:0007669"/>
    <property type="project" value="UniProtKB-SubCell"/>
</dbReference>
<dbReference type="PANTHER" id="PTHR48021:SF25">
    <property type="entry name" value="SUGAR TRANSPORTER ERD6-LIKE 5"/>
    <property type="match status" value="1"/>
</dbReference>
<dbReference type="PROSITE" id="PS50850">
    <property type="entry name" value="MFS"/>
    <property type="match status" value="1"/>
</dbReference>
<dbReference type="Gene3D" id="1.20.1250.20">
    <property type="entry name" value="MFS general substrate transporter like domains"/>
    <property type="match status" value="1"/>
</dbReference>
<dbReference type="Proteomes" id="UP001279734">
    <property type="component" value="Unassembled WGS sequence"/>
</dbReference>
<keyword evidence="5" id="KW-0762">Sugar transport</keyword>
<evidence type="ECO:0000313" key="12">
    <source>
        <dbReference type="EMBL" id="GMH13175.1"/>
    </source>
</evidence>
<dbReference type="InterPro" id="IPR020846">
    <property type="entry name" value="MFS_dom"/>
</dbReference>
<comment type="similarity">
    <text evidence="2 9">Belongs to the major facilitator superfamily. Sugar transporter (TC 2.A.1.1) family.</text>
</comment>
<feature type="transmembrane region" description="Helical" evidence="10">
    <location>
        <begin position="282"/>
        <end position="304"/>
    </location>
</feature>
<feature type="transmembrane region" description="Helical" evidence="10">
    <location>
        <begin position="23"/>
        <end position="40"/>
    </location>
</feature>
<evidence type="ECO:0000256" key="6">
    <source>
        <dbReference type="ARBA" id="ARBA00022692"/>
    </source>
</evidence>
<feature type="transmembrane region" description="Helical" evidence="10">
    <location>
        <begin position="82"/>
        <end position="100"/>
    </location>
</feature>
<dbReference type="PANTHER" id="PTHR48021">
    <property type="match status" value="1"/>
</dbReference>
<dbReference type="Pfam" id="PF00083">
    <property type="entry name" value="Sugar_tr"/>
    <property type="match status" value="1"/>
</dbReference>
<dbReference type="InterPro" id="IPR036259">
    <property type="entry name" value="MFS_trans_sf"/>
</dbReference>
<evidence type="ECO:0000256" key="2">
    <source>
        <dbReference type="ARBA" id="ARBA00010992"/>
    </source>
</evidence>
<dbReference type="EMBL" id="BSYO01000012">
    <property type="protein sequence ID" value="GMH13175.1"/>
    <property type="molecule type" value="Genomic_DNA"/>
</dbReference>
<accession>A0AAD3SKB6</accession>
<feature type="transmembrane region" description="Helical" evidence="10">
    <location>
        <begin position="384"/>
        <end position="403"/>
    </location>
</feature>
<evidence type="ECO:0000259" key="11">
    <source>
        <dbReference type="PROSITE" id="PS50850"/>
    </source>
</evidence>